<dbReference type="OrthoDB" id="6343432at2759"/>
<evidence type="ECO:0000256" key="1">
    <source>
        <dbReference type="ARBA" id="ARBA00004114"/>
    </source>
</evidence>
<proteinExistence type="inferred from homology"/>
<evidence type="ECO:0000313" key="11">
    <source>
        <dbReference type="RefSeq" id="XP_019893794.1"/>
    </source>
</evidence>
<comment type="similarity">
    <text evidence="3">Belongs to the HYLS1 family.</text>
</comment>
<dbReference type="InterPro" id="IPR052319">
    <property type="entry name" value="Centriolar_ciliogenesis_assoc"/>
</dbReference>
<keyword evidence="7" id="KW-0966">Cell projection</keyword>
<dbReference type="RefSeq" id="XP_019893794.1">
    <property type="nucleotide sequence ID" value="XM_020038235.2"/>
</dbReference>
<dbReference type="Pfam" id="PF15311">
    <property type="entry name" value="HYLS1_C"/>
    <property type="match status" value="1"/>
</dbReference>
<dbReference type="VEuPathDB" id="VectorBase:MDOMA2_012315"/>
<dbReference type="PANTHER" id="PTHR34174">
    <property type="entry name" value="HYDROLETHALUS SYNDROME PROTEIN 1"/>
    <property type="match status" value="1"/>
</dbReference>
<evidence type="ECO:0000256" key="2">
    <source>
        <dbReference type="ARBA" id="ARBA00004138"/>
    </source>
</evidence>
<organism evidence="10 11">
    <name type="scientific">Musca domestica</name>
    <name type="common">House fly</name>
    <dbReference type="NCBI Taxonomy" id="7370"/>
    <lineage>
        <taxon>Eukaryota</taxon>
        <taxon>Metazoa</taxon>
        <taxon>Ecdysozoa</taxon>
        <taxon>Arthropoda</taxon>
        <taxon>Hexapoda</taxon>
        <taxon>Insecta</taxon>
        <taxon>Pterygota</taxon>
        <taxon>Neoptera</taxon>
        <taxon>Endopterygota</taxon>
        <taxon>Diptera</taxon>
        <taxon>Brachycera</taxon>
        <taxon>Muscomorpha</taxon>
        <taxon>Muscoidea</taxon>
        <taxon>Muscidae</taxon>
        <taxon>Musca</taxon>
    </lineage>
</organism>
<dbReference type="Proteomes" id="UP001652621">
    <property type="component" value="Unplaced"/>
</dbReference>
<dbReference type="AlphaFoldDB" id="A0A9J7IF30"/>
<evidence type="ECO:0000256" key="3">
    <source>
        <dbReference type="ARBA" id="ARBA00010091"/>
    </source>
</evidence>
<keyword evidence="5" id="KW-0970">Cilium biogenesis/degradation</keyword>
<dbReference type="GO" id="GO:0060271">
    <property type="term" value="P:cilium assembly"/>
    <property type="evidence" value="ECO:0007669"/>
    <property type="project" value="TreeGrafter"/>
</dbReference>
<dbReference type="KEGG" id="mde:109613436"/>
<dbReference type="GO" id="GO:0005814">
    <property type="term" value="C:centriole"/>
    <property type="evidence" value="ECO:0007669"/>
    <property type="project" value="UniProtKB-SubCell"/>
</dbReference>
<feature type="compositionally biased region" description="Low complexity" evidence="8">
    <location>
        <begin position="113"/>
        <end position="124"/>
    </location>
</feature>
<sequence length="434" mass="49713">MSHLPVDARAILHYLNELGFRNISAEQLKEFLKDLRKLIKYEERMGVNAHQDDYYESLFRRTTASFRAKHNKENLRHGREVPLRNNSDDNLPTTSKQARQRRQKVLQEKNKSSNETSTSTDDSSLIAIGRQEHVSKPTQTASIRSTVEQIVAEILEEKFSNSQVHKHNCQKKTAAATNDFFMDPNALRAIVQDLVNKALKDKLYGPQETCPTKPLPSLIEDIVNEKLKEHLSKIKHTNDQNKTTHNLDNLSREIHEKLNLTNSENIGKPIDSQALMAELLSDSSPAKNRISSLRKQKSPVNRCHIPEWENLSGDKATTGITRLARSKPNQKLPEWQVETEGKSKTRAKSAQRSCSPVSTCGGRSSGRSRVSKTTSVLIRRSSSQGRARKPNNADPVALYQYYKNEWDYFRKHIPGETNHNRLRWHVRQRFLDPE</sequence>
<evidence type="ECO:0000256" key="6">
    <source>
        <dbReference type="ARBA" id="ARBA00023212"/>
    </source>
</evidence>
<keyword evidence="6" id="KW-0206">Cytoskeleton</keyword>
<evidence type="ECO:0000256" key="7">
    <source>
        <dbReference type="ARBA" id="ARBA00023273"/>
    </source>
</evidence>
<evidence type="ECO:0000256" key="5">
    <source>
        <dbReference type="ARBA" id="ARBA00022794"/>
    </source>
</evidence>
<evidence type="ECO:0000256" key="8">
    <source>
        <dbReference type="SAM" id="MobiDB-lite"/>
    </source>
</evidence>
<dbReference type="InterPro" id="IPR027918">
    <property type="entry name" value="HYLS1_C_dom"/>
</dbReference>
<dbReference type="CTD" id="219844"/>
<dbReference type="GeneID" id="109613436"/>
<evidence type="ECO:0000256" key="4">
    <source>
        <dbReference type="ARBA" id="ARBA00022490"/>
    </source>
</evidence>
<keyword evidence="10" id="KW-1185">Reference proteome</keyword>
<protein>
    <submittedName>
        <fullName evidence="11">Uncharacterized protein LOC109613436</fullName>
    </submittedName>
</protein>
<gene>
    <name evidence="11" type="primary">LOC109613436</name>
</gene>
<feature type="compositionally biased region" description="Basic and acidic residues" evidence="8">
    <location>
        <begin position="71"/>
        <end position="82"/>
    </location>
</feature>
<comment type="subcellular location">
    <subcellularLocation>
        <location evidence="2">Cell projection</location>
        <location evidence="2">Cilium</location>
    </subcellularLocation>
    <subcellularLocation>
        <location evidence="1">Cytoplasm</location>
        <location evidence="1">Cytoskeleton</location>
        <location evidence="1">Microtubule organizing center</location>
        <location evidence="1">Centrosome</location>
        <location evidence="1">Centriole</location>
    </subcellularLocation>
</comment>
<feature type="domain" description="Centriolar and ciliogenesis-associated protein HYLS1 C-terminal" evidence="9">
    <location>
        <begin position="378"/>
        <end position="432"/>
    </location>
</feature>
<reference evidence="11" key="1">
    <citation type="submission" date="2025-08" db="UniProtKB">
        <authorList>
            <consortium name="RefSeq"/>
        </authorList>
    </citation>
    <scope>IDENTIFICATION</scope>
    <source>
        <strain evidence="11">Aabys</strain>
        <tissue evidence="11">Whole body</tissue>
    </source>
</reference>
<accession>A0A9J7IF30</accession>
<evidence type="ECO:0000313" key="10">
    <source>
        <dbReference type="Proteomes" id="UP001652621"/>
    </source>
</evidence>
<dbReference type="PANTHER" id="PTHR34174:SF1">
    <property type="entry name" value="CENTRIOLAR AND CILIOGENESIS-ASSOCIATED PROTEIN HYLS1"/>
    <property type="match status" value="1"/>
</dbReference>
<feature type="compositionally biased region" description="Low complexity" evidence="8">
    <location>
        <begin position="357"/>
        <end position="376"/>
    </location>
</feature>
<feature type="region of interest" description="Disordered" evidence="8">
    <location>
        <begin position="330"/>
        <end position="392"/>
    </location>
</feature>
<name>A0A9J7IF30_MUSDO</name>
<evidence type="ECO:0000259" key="9">
    <source>
        <dbReference type="Pfam" id="PF15311"/>
    </source>
</evidence>
<keyword evidence="4" id="KW-0963">Cytoplasm</keyword>
<feature type="compositionally biased region" description="Polar residues" evidence="8">
    <location>
        <begin position="84"/>
        <end position="97"/>
    </location>
</feature>
<dbReference type="GO" id="GO:0097730">
    <property type="term" value="C:non-motile cilium"/>
    <property type="evidence" value="ECO:0007669"/>
    <property type="project" value="TreeGrafter"/>
</dbReference>
<feature type="region of interest" description="Disordered" evidence="8">
    <location>
        <begin position="69"/>
        <end position="126"/>
    </location>
</feature>